<dbReference type="PANTHER" id="PTHR43280">
    <property type="entry name" value="ARAC-FAMILY TRANSCRIPTIONAL REGULATOR"/>
    <property type="match status" value="1"/>
</dbReference>
<sequence>MFSCQFLLYPKIMKPFDHANPTIDVETLGFATNKQQPGLMQRPHRHNEVELNYLERGAIVYLSGGKRIEIHAGQVAIFWAAIPHQMIHIEEDALFYWITIPFATFLQWRLPDMFAQHVIRGQFVLCATQPQITSPLHLFRQWQIDLQQKESTEYQRIVQLEIEALLRRLALSDSIAPITYEAITGSSVVEELNKVEKIACFIADHYTEPLHIEDIAQVVHLHPNYAMTLFRKHLGLSIIDYMTQYRLAHAQRLLIISNTNASAIALEAGFGSVSRFYTTFKHAYGQAPGAYRATWTTLQKPKNN</sequence>
<dbReference type="Gene3D" id="2.60.120.10">
    <property type="entry name" value="Jelly Rolls"/>
    <property type="match status" value="1"/>
</dbReference>
<comment type="caution">
    <text evidence="5">The sequence shown here is derived from an EMBL/GenBank/DDBJ whole genome shotgun (WGS) entry which is preliminary data.</text>
</comment>
<reference evidence="5" key="1">
    <citation type="submission" date="2020-10" db="EMBL/GenBank/DDBJ databases">
        <title>Taxonomic study of unclassified bacteria belonging to the class Ktedonobacteria.</title>
        <authorList>
            <person name="Yabe S."/>
            <person name="Wang C.M."/>
            <person name="Zheng Y."/>
            <person name="Sakai Y."/>
            <person name="Cavaletti L."/>
            <person name="Monciardini P."/>
            <person name="Donadio S."/>
        </authorList>
    </citation>
    <scope>NUCLEOTIDE SEQUENCE</scope>
    <source>
        <strain evidence="5">ID150040</strain>
    </source>
</reference>
<dbReference type="Pfam" id="PF02311">
    <property type="entry name" value="AraC_binding"/>
    <property type="match status" value="1"/>
</dbReference>
<evidence type="ECO:0000256" key="2">
    <source>
        <dbReference type="ARBA" id="ARBA00023125"/>
    </source>
</evidence>
<dbReference type="Proteomes" id="UP000597444">
    <property type="component" value="Unassembled WGS sequence"/>
</dbReference>
<evidence type="ECO:0000313" key="6">
    <source>
        <dbReference type="Proteomes" id="UP000597444"/>
    </source>
</evidence>
<organism evidence="5 6">
    <name type="scientific">Reticulibacter mediterranei</name>
    <dbReference type="NCBI Taxonomy" id="2778369"/>
    <lineage>
        <taxon>Bacteria</taxon>
        <taxon>Bacillati</taxon>
        <taxon>Chloroflexota</taxon>
        <taxon>Ktedonobacteria</taxon>
        <taxon>Ktedonobacterales</taxon>
        <taxon>Reticulibacteraceae</taxon>
        <taxon>Reticulibacter</taxon>
    </lineage>
</organism>
<dbReference type="PROSITE" id="PS01124">
    <property type="entry name" value="HTH_ARAC_FAMILY_2"/>
    <property type="match status" value="1"/>
</dbReference>
<dbReference type="InterPro" id="IPR014710">
    <property type="entry name" value="RmlC-like_jellyroll"/>
</dbReference>
<dbReference type="SUPFAM" id="SSF51215">
    <property type="entry name" value="Regulatory protein AraC"/>
    <property type="match status" value="1"/>
</dbReference>
<evidence type="ECO:0000259" key="4">
    <source>
        <dbReference type="PROSITE" id="PS01124"/>
    </source>
</evidence>
<keyword evidence="2" id="KW-0238">DNA-binding</keyword>
<dbReference type="InterPro" id="IPR018060">
    <property type="entry name" value="HTH_AraC"/>
</dbReference>
<gene>
    <name evidence="5" type="primary">melR</name>
    <name evidence="5" type="ORF">KSF_009540</name>
</gene>
<dbReference type="EMBL" id="BNJK01000001">
    <property type="protein sequence ID" value="GHO90906.1"/>
    <property type="molecule type" value="Genomic_DNA"/>
</dbReference>
<dbReference type="InterPro" id="IPR009057">
    <property type="entry name" value="Homeodomain-like_sf"/>
</dbReference>
<dbReference type="PANTHER" id="PTHR43280:SF27">
    <property type="entry name" value="TRANSCRIPTIONAL REGULATOR MTLR"/>
    <property type="match status" value="1"/>
</dbReference>
<dbReference type="InterPro" id="IPR037923">
    <property type="entry name" value="HTH-like"/>
</dbReference>
<proteinExistence type="predicted"/>
<dbReference type="AlphaFoldDB" id="A0A8J3IJU3"/>
<evidence type="ECO:0000256" key="1">
    <source>
        <dbReference type="ARBA" id="ARBA00023015"/>
    </source>
</evidence>
<keyword evidence="3" id="KW-0804">Transcription</keyword>
<keyword evidence="1" id="KW-0805">Transcription regulation</keyword>
<dbReference type="RefSeq" id="WP_220201839.1">
    <property type="nucleotide sequence ID" value="NZ_BNJK01000001.1"/>
</dbReference>
<feature type="domain" description="HTH araC/xylS-type" evidence="4">
    <location>
        <begin position="196"/>
        <end position="294"/>
    </location>
</feature>
<dbReference type="Pfam" id="PF12833">
    <property type="entry name" value="HTH_18"/>
    <property type="match status" value="1"/>
</dbReference>
<dbReference type="GO" id="GO:0003700">
    <property type="term" value="F:DNA-binding transcription factor activity"/>
    <property type="evidence" value="ECO:0007669"/>
    <property type="project" value="InterPro"/>
</dbReference>
<evidence type="ECO:0000256" key="3">
    <source>
        <dbReference type="ARBA" id="ARBA00023163"/>
    </source>
</evidence>
<dbReference type="SMART" id="SM00342">
    <property type="entry name" value="HTH_ARAC"/>
    <property type="match status" value="1"/>
</dbReference>
<protein>
    <submittedName>
        <fullName evidence="5">AraC family transcriptional regulator</fullName>
    </submittedName>
</protein>
<evidence type="ECO:0000313" key="5">
    <source>
        <dbReference type="EMBL" id="GHO90906.1"/>
    </source>
</evidence>
<keyword evidence="6" id="KW-1185">Reference proteome</keyword>
<dbReference type="GO" id="GO:0043565">
    <property type="term" value="F:sequence-specific DNA binding"/>
    <property type="evidence" value="ECO:0007669"/>
    <property type="project" value="InterPro"/>
</dbReference>
<accession>A0A8J3IJU3</accession>
<dbReference type="SUPFAM" id="SSF46689">
    <property type="entry name" value="Homeodomain-like"/>
    <property type="match status" value="2"/>
</dbReference>
<dbReference type="InterPro" id="IPR003313">
    <property type="entry name" value="AraC-bd"/>
</dbReference>
<name>A0A8J3IJU3_9CHLR</name>
<dbReference type="Gene3D" id="1.10.10.60">
    <property type="entry name" value="Homeodomain-like"/>
    <property type="match status" value="2"/>
</dbReference>